<dbReference type="InterPro" id="IPR001362">
    <property type="entry name" value="Glyco_hydro_32"/>
</dbReference>
<dbReference type="Pfam" id="PF00251">
    <property type="entry name" value="Glyco_hydro_32N"/>
    <property type="match status" value="1"/>
</dbReference>
<dbReference type="InterPro" id="IPR018053">
    <property type="entry name" value="Glyco_hydro_32_AS"/>
</dbReference>
<dbReference type="AlphaFoldDB" id="A0A174MXH8"/>
<evidence type="ECO:0000256" key="5">
    <source>
        <dbReference type="ARBA" id="ARBA00022801"/>
    </source>
</evidence>
<comment type="function">
    <text evidence="9">Enables the bacterium to metabolize sucrose as a sole carbon source.</text>
</comment>
<evidence type="ECO:0000259" key="11">
    <source>
        <dbReference type="Pfam" id="PF08244"/>
    </source>
</evidence>
<dbReference type="InterPro" id="IPR013189">
    <property type="entry name" value="Glyco_hydro_32_C"/>
</dbReference>
<protein>
    <recommendedName>
        <fullName evidence="4 8">Sucrose-6-phosphate hydrolase</fullName>
        <ecNumber evidence="3 8">3.2.1.26</ecNumber>
    </recommendedName>
    <alternativeName>
        <fullName evidence="7 9">Invertase</fullName>
    </alternativeName>
</protein>
<dbReference type="Gene3D" id="2.60.120.560">
    <property type="entry name" value="Exo-inulinase, domain 1"/>
    <property type="match status" value="1"/>
</dbReference>
<feature type="domain" description="Glycosyl hydrolase family 32 N-terminal" evidence="10">
    <location>
        <begin position="8"/>
        <end position="304"/>
    </location>
</feature>
<dbReference type="InterPro" id="IPR023296">
    <property type="entry name" value="Glyco_hydro_beta-prop_sf"/>
</dbReference>
<evidence type="ECO:0000256" key="6">
    <source>
        <dbReference type="ARBA" id="ARBA00023295"/>
    </source>
</evidence>
<sequence>MGMRPNYHISPKHGFLNDPNGLAQFQGKYHVFYQWLPDVVPQGNKIWRHCVSEDLIHWSDQGCGLKPEEWYEKNGCYSGSGITEGDSYYLFYTGNVRDSEGGRETYQCLASSSDGVNFHKEGPVVYLPEGYTPHFRDPKVWKKNGRWWMVVGAQTKELKGNVALFVSDDLKKWQWKGNMLDSSMDWGYMCECPDLADMGERQFLIVSRQKEDGCKGMVFAGIMDYEQGRFHISEDTGVLLDEGFDFYAPQTFTDESGRRLLMGWIGAGEIEYQMSQPTVKEGWLHVLTIPREVYVKNDRLYQKPAEELKHLRKNEESICGTGEIAIDRHSKCMEILAEGLENQTITFDFGKVIKFLYKKESGNLLVFRKKWNGEGYDEKEIHLDKLEDFRIYLDQSTAEIFLNQGEKVLTMKSYFTEDTLIHMNSELQIKVKTWLLEEED</sequence>
<comment type="pathway">
    <text evidence="1 9">Glycan biosynthesis; sucrose metabolism.</text>
</comment>
<evidence type="ECO:0000256" key="1">
    <source>
        <dbReference type="ARBA" id="ARBA00004914"/>
    </source>
</evidence>
<dbReference type="InterPro" id="IPR013148">
    <property type="entry name" value="Glyco_hydro_32_N"/>
</dbReference>
<dbReference type="Gene3D" id="2.115.10.20">
    <property type="entry name" value="Glycosyl hydrolase domain, family 43"/>
    <property type="match status" value="1"/>
</dbReference>
<keyword evidence="9" id="KW-0963">Cytoplasm</keyword>
<evidence type="ECO:0000313" key="13">
    <source>
        <dbReference type="Proteomes" id="UP000095485"/>
    </source>
</evidence>
<dbReference type="GO" id="GO:0004564">
    <property type="term" value="F:beta-fructofuranosidase activity"/>
    <property type="evidence" value="ECO:0007669"/>
    <property type="project" value="UniProtKB-EC"/>
</dbReference>
<dbReference type="SMART" id="SM00640">
    <property type="entry name" value="Glyco_32"/>
    <property type="match status" value="1"/>
</dbReference>
<accession>A0A174MXH8</accession>
<comment type="similarity">
    <text evidence="2 8">Belongs to the glycosyl hydrolase 32 family.</text>
</comment>
<keyword evidence="5 8" id="KW-0378">Hydrolase</keyword>
<evidence type="ECO:0000259" key="10">
    <source>
        <dbReference type="Pfam" id="PF00251"/>
    </source>
</evidence>
<evidence type="ECO:0000313" key="12">
    <source>
        <dbReference type="EMBL" id="CUP41094.1"/>
    </source>
</evidence>
<dbReference type="RefSeq" id="WP_242859220.1">
    <property type="nucleotide sequence ID" value="NZ_CZAY01000006.1"/>
</dbReference>
<dbReference type="SUPFAM" id="SSF49899">
    <property type="entry name" value="Concanavalin A-like lectins/glucanases"/>
    <property type="match status" value="1"/>
</dbReference>
<dbReference type="EC" id="3.2.1.26" evidence="3 8"/>
<name>A0A174MXH8_9FIRM</name>
<organism evidence="12 13">
    <name type="scientific">Dorea longicatena</name>
    <dbReference type="NCBI Taxonomy" id="88431"/>
    <lineage>
        <taxon>Bacteria</taxon>
        <taxon>Bacillati</taxon>
        <taxon>Bacillota</taxon>
        <taxon>Clostridia</taxon>
        <taxon>Lachnospirales</taxon>
        <taxon>Lachnospiraceae</taxon>
        <taxon>Dorea</taxon>
    </lineage>
</organism>
<evidence type="ECO:0000256" key="8">
    <source>
        <dbReference type="RuleBase" id="RU362110"/>
    </source>
</evidence>
<dbReference type="PANTHER" id="PTHR43101:SF1">
    <property type="entry name" value="BETA-FRUCTOSIDASE"/>
    <property type="match status" value="1"/>
</dbReference>
<gene>
    <name evidence="12" type="primary">scrB_2</name>
    <name evidence="12" type="ORF">ERS852526_01095</name>
</gene>
<dbReference type="NCBIfam" id="TIGR01322">
    <property type="entry name" value="scrB_fam"/>
    <property type="match status" value="1"/>
</dbReference>
<dbReference type="CDD" id="cd18623">
    <property type="entry name" value="GH32_ScrB-like"/>
    <property type="match status" value="1"/>
</dbReference>
<dbReference type="PROSITE" id="PS00609">
    <property type="entry name" value="GLYCOSYL_HYDROL_F32"/>
    <property type="match status" value="1"/>
</dbReference>
<dbReference type="GeneID" id="96228388"/>
<keyword evidence="6 8" id="KW-0326">Glycosidase</keyword>
<evidence type="ECO:0000256" key="2">
    <source>
        <dbReference type="ARBA" id="ARBA00009902"/>
    </source>
</evidence>
<comment type="catalytic activity">
    <reaction evidence="8">
        <text>Hydrolysis of terminal non-reducing beta-D-fructofuranoside residues in beta-D-fructofuranosides.</text>
        <dbReference type="EC" id="3.2.1.26"/>
    </reaction>
</comment>
<proteinExistence type="inferred from homology"/>
<dbReference type="Pfam" id="PF08244">
    <property type="entry name" value="Glyco_hydro_32C"/>
    <property type="match status" value="1"/>
</dbReference>
<dbReference type="UniPathway" id="UPA00238"/>
<dbReference type="SUPFAM" id="SSF75005">
    <property type="entry name" value="Arabinanase/levansucrase/invertase"/>
    <property type="match status" value="1"/>
</dbReference>
<dbReference type="PANTHER" id="PTHR43101">
    <property type="entry name" value="BETA-FRUCTOSIDASE"/>
    <property type="match status" value="1"/>
</dbReference>
<evidence type="ECO:0000256" key="7">
    <source>
        <dbReference type="ARBA" id="ARBA00033367"/>
    </source>
</evidence>
<feature type="domain" description="Glycosyl hydrolase family 32 C-terminal" evidence="11">
    <location>
        <begin position="380"/>
        <end position="420"/>
    </location>
</feature>
<evidence type="ECO:0000256" key="3">
    <source>
        <dbReference type="ARBA" id="ARBA00012758"/>
    </source>
</evidence>
<comment type="subcellular location">
    <subcellularLocation>
        <location evidence="9">Cytoplasm</location>
    </subcellularLocation>
</comment>
<dbReference type="GO" id="GO:0005985">
    <property type="term" value="P:sucrose metabolic process"/>
    <property type="evidence" value="ECO:0007669"/>
    <property type="project" value="UniProtKB-UniPathway"/>
</dbReference>
<dbReference type="InterPro" id="IPR013320">
    <property type="entry name" value="ConA-like_dom_sf"/>
</dbReference>
<keyword evidence="9" id="KW-0119">Carbohydrate metabolism</keyword>
<dbReference type="EMBL" id="CZAY01000006">
    <property type="protein sequence ID" value="CUP41094.1"/>
    <property type="molecule type" value="Genomic_DNA"/>
</dbReference>
<evidence type="ECO:0000256" key="9">
    <source>
        <dbReference type="RuleBase" id="RU365015"/>
    </source>
</evidence>
<dbReference type="Proteomes" id="UP000095485">
    <property type="component" value="Unassembled WGS sequence"/>
</dbReference>
<reference evidence="12 13" key="1">
    <citation type="submission" date="2015-09" db="EMBL/GenBank/DDBJ databases">
        <authorList>
            <consortium name="Pathogen Informatics"/>
        </authorList>
    </citation>
    <scope>NUCLEOTIDE SEQUENCE [LARGE SCALE GENOMIC DNA]</scope>
    <source>
        <strain evidence="12 13">2789STDY5834914</strain>
    </source>
</reference>
<dbReference type="InterPro" id="IPR051214">
    <property type="entry name" value="GH32_Enzymes"/>
</dbReference>
<evidence type="ECO:0000256" key="4">
    <source>
        <dbReference type="ARBA" id="ARBA00019623"/>
    </source>
</evidence>
<dbReference type="GO" id="GO:0005737">
    <property type="term" value="C:cytoplasm"/>
    <property type="evidence" value="ECO:0007669"/>
    <property type="project" value="UniProtKB-SubCell"/>
</dbReference>
<dbReference type="InterPro" id="IPR006232">
    <property type="entry name" value="Suc6P_hydrolase"/>
</dbReference>